<accession>M0NJP0</accession>
<evidence type="ECO:0000313" key="4">
    <source>
        <dbReference type="Proteomes" id="UP000011546"/>
    </source>
</evidence>
<dbReference type="RefSeq" id="WP_008849965.1">
    <property type="nucleotide sequence ID" value="NZ_AOJH01000101.1"/>
</dbReference>
<gene>
    <name evidence="3" type="ORF">C468_16585</name>
</gene>
<dbReference type="Pfam" id="PF17957">
    <property type="entry name" value="Big_7"/>
    <property type="match status" value="1"/>
</dbReference>
<evidence type="ECO:0000259" key="2">
    <source>
        <dbReference type="Pfam" id="PF12708"/>
    </source>
</evidence>
<feature type="compositionally biased region" description="Acidic residues" evidence="1">
    <location>
        <begin position="409"/>
        <end position="435"/>
    </location>
</feature>
<evidence type="ECO:0000256" key="1">
    <source>
        <dbReference type="SAM" id="MobiDB-lite"/>
    </source>
</evidence>
<comment type="caution">
    <text evidence="3">The sequence shown here is derived from an EMBL/GenBank/DDBJ whole genome shotgun (WGS) entry which is preliminary data.</text>
</comment>
<protein>
    <recommendedName>
        <fullName evidence="2">Rhamnogalacturonase A/B/Epimerase-like pectate lyase domain-containing protein</fullName>
    </recommendedName>
</protein>
<evidence type="ECO:0000313" key="3">
    <source>
        <dbReference type="EMBL" id="EMA57773.1"/>
    </source>
</evidence>
<dbReference type="SUPFAM" id="SSF51126">
    <property type="entry name" value="Pectin lyase-like"/>
    <property type="match status" value="1"/>
</dbReference>
<name>M0NJP0_9EURY</name>
<dbReference type="InterPro" id="IPR024535">
    <property type="entry name" value="RHGA/B-epi-like_pectate_lyase"/>
</dbReference>
<dbReference type="InterPro" id="IPR011050">
    <property type="entry name" value="Pectin_lyase_fold/virulence"/>
</dbReference>
<dbReference type="Proteomes" id="UP000011546">
    <property type="component" value="Unassembled WGS sequence"/>
</dbReference>
<dbReference type="Gene3D" id="2.160.20.10">
    <property type="entry name" value="Single-stranded right-handed beta-helix, Pectin lyase-like"/>
    <property type="match status" value="1"/>
</dbReference>
<dbReference type="OrthoDB" id="327402at2157"/>
<keyword evidence="4" id="KW-1185">Reference proteome</keyword>
<dbReference type="InterPro" id="IPR013783">
    <property type="entry name" value="Ig-like_fold"/>
</dbReference>
<feature type="domain" description="Rhamnogalacturonase A/B/Epimerase-like pectate lyase" evidence="2">
    <location>
        <begin position="4"/>
        <end position="49"/>
    </location>
</feature>
<dbReference type="PATRIC" id="fig|1230456.3.peg.3305"/>
<dbReference type="Pfam" id="PF12708">
    <property type="entry name" value="Pect-lyase_RHGA_epim"/>
    <property type="match status" value="1"/>
</dbReference>
<dbReference type="STRING" id="1230456.C468_16585"/>
<feature type="region of interest" description="Disordered" evidence="1">
    <location>
        <begin position="623"/>
        <end position="644"/>
    </location>
</feature>
<organism evidence="3 4">
    <name type="scientific">Halorubrum kocurii JCM 14978</name>
    <dbReference type="NCBI Taxonomy" id="1230456"/>
    <lineage>
        <taxon>Archaea</taxon>
        <taxon>Methanobacteriati</taxon>
        <taxon>Methanobacteriota</taxon>
        <taxon>Stenosarchaea group</taxon>
        <taxon>Halobacteria</taxon>
        <taxon>Halobacteriales</taxon>
        <taxon>Haloferacaceae</taxon>
        <taxon>Halorubrum</taxon>
    </lineage>
</organism>
<reference evidence="3 4" key="1">
    <citation type="journal article" date="2014" name="PLoS Genet.">
        <title>Phylogenetically driven sequencing of extremely halophilic archaea reveals strategies for static and dynamic osmo-response.</title>
        <authorList>
            <person name="Becker E.A."/>
            <person name="Seitzer P.M."/>
            <person name="Tritt A."/>
            <person name="Larsen D."/>
            <person name="Krusor M."/>
            <person name="Yao A.I."/>
            <person name="Wu D."/>
            <person name="Madern D."/>
            <person name="Eisen J.A."/>
            <person name="Darling A.E."/>
            <person name="Facciotti M.T."/>
        </authorList>
    </citation>
    <scope>NUCLEOTIDE SEQUENCE [LARGE SCALE GENOMIC DNA]</scope>
    <source>
        <strain evidence="3 4">JCM 14978</strain>
    </source>
</reference>
<feature type="region of interest" description="Disordered" evidence="1">
    <location>
        <begin position="363"/>
        <end position="454"/>
    </location>
</feature>
<dbReference type="EMBL" id="AOJH01000101">
    <property type="protein sequence ID" value="EMA57773.1"/>
    <property type="molecule type" value="Genomic_DNA"/>
</dbReference>
<dbReference type="AlphaFoldDB" id="M0NJP0"/>
<dbReference type="Gene3D" id="2.60.40.10">
    <property type="entry name" value="Immunoglobulins"/>
    <property type="match status" value="1"/>
</dbReference>
<proteinExistence type="predicted"/>
<dbReference type="InterPro" id="IPR012334">
    <property type="entry name" value="Pectin_lyas_fold"/>
</dbReference>
<sequence>MTVLNVRDFGAVGDGATDDTQAIQDAIDQAVDGDTVLIPETTDHYLMSENSRGNAFYMDDTVSDITITGEGPGSYLKLDDVRDDSYVNMFRFDCRGDPFALEIRNLKISTSLDVNTRIGREGHAGIYLVAEGQYDAVSGFDFRFEDILLEDMAGVGFGFWGGVDTVKANRITVDTTDDQHAFQLGSATTSHDESDVVNEFTSLKALDVGSRDATIGNGISVNRSILVEDFYVDTAYAGNKFSGGGGGYAYVRNGTFTGDSNANSLFRDSVNRGGAWGVELDQIVFRDTDSTGGLRCGGRDEHVGTWDIGELEFQNLDRNDTRNETIYVTENAVFDAQTIHIDTVPHNGIAHNSENAGSLDTLNQWEVDGSPTNDFGGANFSVGSVNEQASPGLDVPAADEVGAWSAETSTDEEEPAEEPDEEDTQEDTEENDSFEEWTPRWASSVDEWGVVSGDGFDGGHALQYEHSGTDPGRHAISWDAVGEPSDVEVLDKFRVPTFNEAESSGYHARVHLRSSVRNGNETGYWIELESPAEGFRLAKYNDDGRLTTMERFGTPEEDTFFYRRFRAEGDRLQAKVWPVTEPEPAEWTVEHTDSDHTDGWVGLGSYDVDPVETDVFSAAVGGETAELSPGGEPTVAWQSPTGGRRVGGTVSVRLSAADGTGAQEGLTVEYRVGDGAWSETTYDAETGTYVGQWDSTATADGEVALEARVTDDAGSTAASTIDVIVDNRPEITSLVANEATVDGATLNGDLTSLGGSDEVTVWFEYRPAGTDGWDVAGERTLSEPGEFSRVVSGLEAGTEYEHRAVAQGDGGPIDGGIVRFDTLAAPEASSAPSVDQFDVTDQSDSVWTRFDIDWTVSDAENDLDAVVTTLEYGGRTVAAQSTRVNGDTASYTHVLRVRGDVDTVRLWVNDTSNETASESVDV</sequence>